<dbReference type="PRINTS" id="PR00032">
    <property type="entry name" value="HTHARAC"/>
</dbReference>
<evidence type="ECO:0000313" key="8">
    <source>
        <dbReference type="Proteomes" id="UP000260828"/>
    </source>
</evidence>
<sequence>MFEAMLEQLCRQRPLPGQFQWISSMEGVRVCDFTCTLPARLILENETAKHYEALFCRQGGLRIDWTDGHHVSLREREILLLSDLSKIQSISRIKEPMGGILIAVNAPQARGSLSQLCTLMGGLELDTLRVKELMCCQQGCMVIPQTSWSEVIFRTCKGLTVEQRGRYCTFMAVELLYLLSSGSQPLPRKIPCSYLDSHQLNVARQANTYILTHLDEALTIDQLTQILCVSSTLLKTSFRQLYGQPIRKYIQECRMRRAAELLSTTRQSVLDISISVGYGSVSQFGALFKRFYQVTPSQYRRKAEEKLSNPVDFCLNQEDETDVNTL</sequence>
<evidence type="ECO:0000313" key="5">
    <source>
        <dbReference type="EMBL" id="CUP53890.1"/>
    </source>
</evidence>
<reference evidence="5 7" key="1">
    <citation type="submission" date="2015-09" db="EMBL/GenBank/DDBJ databases">
        <authorList>
            <consortium name="Pathogen Informatics"/>
        </authorList>
    </citation>
    <scope>NUCLEOTIDE SEQUENCE [LARGE SCALE GENOMIC DNA]</scope>
    <source>
        <strain evidence="5 7">2789STDY5834939</strain>
    </source>
</reference>
<dbReference type="GO" id="GO:0043565">
    <property type="term" value="F:sequence-specific DNA binding"/>
    <property type="evidence" value="ECO:0007669"/>
    <property type="project" value="InterPro"/>
</dbReference>
<dbReference type="Proteomes" id="UP000095765">
    <property type="component" value="Unassembled WGS sequence"/>
</dbReference>
<dbReference type="Gene3D" id="1.10.10.60">
    <property type="entry name" value="Homeodomain-like"/>
    <property type="match status" value="1"/>
</dbReference>
<accession>A0A174P4Y9</accession>
<keyword evidence="2" id="KW-0238">DNA-binding</keyword>
<proteinExistence type="predicted"/>
<dbReference type="OrthoDB" id="9782503at2"/>
<dbReference type="PROSITE" id="PS01124">
    <property type="entry name" value="HTH_ARAC_FAMILY_2"/>
    <property type="match status" value="1"/>
</dbReference>
<evidence type="ECO:0000256" key="2">
    <source>
        <dbReference type="ARBA" id="ARBA00023125"/>
    </source>
</evidence>
<name>A0A174P4Y9_9FIRM</name>
<dbReference type="Proteomes" id="UP000260828">
    <property type="component" value="Unassembled WGS sequence"/>
</dbReference>
<reference evidence="6 8" key="2">
    <citation type="submission" date="2018-08" db="EMBL/GenBank/DDBJ databases">
        <title>A genome reference for cultivated species of the human gut microbiota.</title>
        <authorList>
            <person name="Zou Y."/>
            <person name="Xue W."/>
            <person name="Luo G."/>
        </authorList>
    </citation>
    <scope>NUCLEOTIDE SEQUENCE [LARGE SCALE GENOMIC DNA]</scope>
    <source>
        <strain evidence="6 8">TF05-12AC</strain>
    </source>
</reference>
<dbReference type="SMART" id="SM00342">
    <property type="entry name" value="HTH_ARAC"/>
    <property type="match status" value="1"/>
</dbReference>
<dbReference type="PANTHER" id="PTHR47893">
    <property type="entry name" value="REGULATORY PROTEIN PCHR"/>
    <property type="match status" value="1"/>
</dbReference>
<evidence type="ECO:0000313" key="6">
    <source>
        <dbReference type="EMBL" id="RGE70121.1"/>
    </source>
</evidence>
<dbReference type="Pfam" id="PF12833">
    <property type="entry name" value="HTH_18"/>
    <property type="match status" value="1"/>
</dbReference>
<dbReference type="SUPFAM" id="SSF46689">
    <property type="entry name" value="Homeodomain-like"/>
    <property type="match status" value="2"/>
</dbReference>
<dbReference type="InterPro" id="IPR020449">
    <property type="entry name" value="Tscrpt_reg_AraC-type_HTH"/>
</dbReference>
<dbReference type="InterPro" id="IPR009057">
    <property type="entry name" value="Homeodomain-like_sf"/>
</dbReference>
<gene>
    <name evidence="5" type="primary">araC_2</name>
    <name evidence="6" type="ORF">DXC40_03455</name>
    <name evidence="5" type="ORF">ERS852551_01119</name>
</gene>
<evidence type="ECO:0000256" key="1">
    <source>
        <dbReference type="ARBA" id="ARBA00023015"/>
    </source>
</evidence>
<evidence type="ECO:0000259" key="4">
    <source>
        <dbReference type="PROSITE" id="PS01124"/>
    </source>
</evidence>
<evidence type="ECO:0000256" key="3">
    <source>
        <dbReference type="ARBA" id="ARBA00023163"/>
    </source>
</evidence>
<keyword evidence="1" id="KW-0805">Transcription regulation</keyword>
<dbReference type="GO" id="GO:0003700">
    <property type="term" value="F:DNA-binding transcription factor activity"/>
    <property type="evidence" value="ECO:0007669"/>
    <property type="project" value="InterPro"/>
</dbReference>
<dbReference type="InterPro" id="IPR018060">
    <property type="entry name" value="HTH_AraC"/>
</dbReference>
<dbReference type="AlphaFoldDB" id="A0A174P4Y9"/>
<organism evidence="5 7">
    <name type="scientific">Anaerotruncus colihominis</name>
    <dbReference type="NCBI Taxonomy" id="169435"/>
    <lineage>
        <taxon>Bacteria</taxon>
        <taxon>Bacillati</taxon>
        <taxon>Bacillota</taxon>
        <taxon>Clostridia</taxon>
        <taxon>Eubacteriales</taxon>
        <taxon>Oscillospiraceae</taxon>
        <taxon>Anaerotruncus</taxon>
    </lineage>
</organism>
<protein>
    <submittedName>
        <fullName evidence="6">AraC family transcriptional regulator</fullName>
    </submittedName>
    <submittedName>
        <fullName evidence="5">Arabinose operon regulatory protein</fullName>
    </submittedName>
</protein>
<dbReference type="PANTHER" id="PTHR47893:SF1">
    <property type="entry name" value="REGULATORY PROTEIN PCHR"/>
    <property type="match status" value="1"/>
</dbReference>
<dbReference type="InterPro" id="IPR053142">
    <property type="entry name" value="PchR_regulatory_protein"/>
</dbReference>
<keyword evidence="3" id="KW-0804">Transcription</keyword>
<dbReference type="EMBL" id="QVME01000001">
    <property type="protein sequence ID" value="RGE70121.1"/>
    <property type="molecule type" value="Genomic_DNA"/>
</dbReference>
<feature type="domain" description="HTH araC/xylS-type" evidence="4">
    <location>
        <begin position="204"/>
        <end position="302"/>
    </location>
</feature>
<dbReference type="RefSeq" id="WP_006874766.1">
    <property type="nucleotide sequence ID" value="NZ_CP102255.1"/>
</dbReference>
<dbReference type="PROSITE" id="PS00041">
    <property type="entry name" value="HTH_ARAC_FAMILY_1"/>
    <property type="match status" value="1"/>
</dbReference>
<dbReference type="InterPro" id="IPR018062">
    <property type="entry name" value="HTH_AraC-typ_CS"/>
</dbReference>
<dbReference type="EMBL" id="CZBE01000006">
    <property type="protein sequence ID" value="CUP53890.1"/>
    <property type="molecule type" value="Genomic_DNA"/>
</dbReference>
<evidence type="ECO:0000313" key="7">
    <source>
        <dbReference type="Proteomes" id="UP000095765"/>
    </source>
</evidence>